<dbReference type="InterPro" id="IPR036291">
    <property type="entry name" value="NAD(P)-bd_dom_sf"/>
</dbReference>
<gene>
    <name evidence="5" type="ORF">BLA60_33305</name>
</gene>
<dbReference type="SUPFAM" id="SSF51735">
    <property type="entry name" value="NAD(P)-binding Rossmann-fold domains"/>
    <property type="match status" value="1"/>
</dbReference>
<dbReference type="GO" id="GO:0016491">
    <property type="term" value="F:oxidoreductase activity"/>
    <property type="evidence" value="ECO:0007669"/>
    <property type="project" value="UniProtKB-KW"/>
</dbReference>
<dbReference type="AlphaFoldDB" id="A0A7Z1AUM9"/>
<evidence type="ECO:0000259" key="4">
    <source>
        <dbReference type="Pfam" id="PF01370"/>
    </source>
</evidence>
<keyword evidence="2" id="KW-0560">Oxidoreductase</keyword>
<dbReference type="Proteomes" id="UP000185696">
    <property type="component" value="Unassembled WGS sequence"/>
</dbReference>
<keyword evidence="6" id="KW-1185">Reference proteome</keyword>
<evidence type="ECO:0000313" key="6">
    <source>
        <dbReference type="Proteomes" id="UP000185696"/>
    </source>
</evidence>
<dbReference type="InterPro" id="IPR001509">
    <property type="entry name" value="Epimerase_deHydtase"/>
</dbReference>
<accession>A0A7Z1AUM9</accession>
<proteinExistence type="inferred from homology"/>
<keyword evidence="3" id="KW-0520">NAD</keyword>
<name>A0A7Z1AUM9_9PSEU</name>
<dbReference type="PANTHER" id="PTHR43103:SF5">
    <property type="entry name" value="4-EPIMERASE, PUTATIVE (AFU_ORTHOLOGUE AFUA_7G00360)-RELATED"/>
    <property type="match status" value="1"/>
</dbReference>
<sequence>MRVLVIGGCGTVGSIVLPHLAGDHEIRVLDLTPPRVPVPGVEYHTGDLHDVDLVAALADGVDSLVFMAMGPARDWGSPATARAHLDVAVPGLFSALTGAHRAGVTHLVYTSSMSVHPFPLGGPDPASGQEIVDEGRLGRYPDESTPPEATDFYGLAKRLGEEVCRTATAAVGMDAVCLRLCYPVPDDQWPRAGDTMRRAMSTSARDVARAIDAGLRRRGHGFDCYAISGDGDERTMSLAKARRELGWAPLDNTAAVQ</sequence>
<evidence type="ECO:0000256" key="1">
    <source>
        <dbReference type="ARBA" id="ARBA00007637"/>
    </source>
</evidence>
<dbReference type="Pfam" id="PF01370">
    <property type="entry name" value="Epimerase"/>
    <property type="match status" value="1"/>
</dbReference>
<dbReference type="Gene3D" id="3.40.50.720">
    <property type="entry name" value="NAD(P)-binding Rossmann-like Domain"/>
    <property type="match status" value="1"/>
</dbReference>
<evidence type="ECO:0000256" key="3">
    <source>
        <dbReference type="ARBA" id="ARBA00023027"/>
    </source>
</evidence>
<comment type="similarity">
    <text evidence="1">Belongs to the NAD(P)-dependent epimerase/dehydratase family.</text>
</comment>
<dbReference type="PANTHER" id="PTHR43103">
    <property type="entry name" value="NUCLEOSIDE-DIPHOSPHATE-SUGAR EPIMERASE"/>
    <property type="match status" value="1"/>
</dbReference>
<comment type="caution">
    <text evidence="5">The sequence shown here is derived from an EMBL/GenBank/DDBJ whole genome shotgun (WGS) entry which is preliminary data.</text>
</comment>
<evidence type="ECO:0000313" key="5">
    <source>
        <dbReference type="EMBL" id="OLF06244.1"/>
    </source>
</evidence>
<dbReference type="EMBL" id="MSIF01000023">
    <property type="protein sequence ID" value="OLF06244.1"/>
    <property type="molecule type" value="Genomic_DNA"/>
</dbReference>
<dbReference type="OrthoDB" id="8770295at2"/>
<reference evidence="5 6" key="1">
    <citation type="submission" date="2016-12" db="EMBL/GenBank/DDBJ databases">
        <title>The draft genome sequence of Actinophytocola xinjiangensis.</title>
        <authorList>
            <person name="Wang W."/>
            <person name="Yuan L."/>
        </authorList>
    </citation>
    <scope>NUCLEOTIDE SEQUENCE [LARGE SCALE GENOMIC DNA]</scope>
    <source>
        <strain evidence="5 6">CGMCC 4.4663</strain>
    </source>
</reference>
<evidence type="ECO:0000256" key="2">
    <source>
        <dbReference type="ARBA" id="ARBA00023002"/>
    </source>
</evidence>
<dbReference type="RefSeq" id="WP_075137051.1">
    <property type="nucleotide sequence ID" value="NZ_MSIF01000023.1"/>
</dbReference>
<organism evidence="5 6">
    <name type="scientific">Actinophytocola xinjiangensis</name>
    <dbReference type="NCBI Taxonomy" id="485602"/>
    <lineage>
        <taxon>Bacteria</taxon>
        <taxon>Bacillati</taxon>
        <taxon>Actinomycetota</taxon>
        <taxon>Actinomycetes</taxon>
        <taxon>Pseudonocardiales</taxon>
        <taxon>Pseudonocardiaceae</taxon>
    </lineage>
</organism>
<feature type="domain" description="NAD-dependent epimerase/dehydratase" evidence="4">
    <location>
        <begin position="3"/>
        <end position="184"/>
    </location>
</feature>
<protein>
    <recommendedName>
        <fullName evidence="4">NAD-dependent epimerase/dehydratase domain-containing protein</fullName>
    </recommendedName>
</protein>